<dbReference type="FunFam" id="3.30.160.60:FF:000046">
    <property type="entry name" value="Putative B-cell lymphoma/leukemia 11A"/>
    <property type="match status" value="1"/>
</dbReference>
<dbReference type="PROSITE" id="PS50157">
    <property type="entry name" value="ZINC_FINGER_C2H2_2"/>
    <property type="match status" value="5"/>
</dbReference>
<dbReference type="InterPro" id="IPR013087">
    <property type="entry name" value="Znf_C2H2_type"/>
</dbReference>
<protein>
    <submittedName>
        <fullName evidence="17">B-cell lymphoma/leukemia 11A</fullName>
    </submittedName>
</protein>
<feature type="domain" description="C2H2-type" evidence="16">
    <location>
        <begin position="460"/>
        <end position="487"/>
    </location>
</feature>
<feature type="compositionally biased region" description="Low complexity" evidence="15">
    <location>
        <begin position="615"/>
        <end position="625"/>
    </location>
</feature>
<accession>A0A9Q1CHB4</accession>
<evidence type="ECO:0000256" key="3">
    <source>
        <dbReference type="ARBA" id="ARBA00022491"/>
    </source>
</evidence>
<evidence type="ECO:0000256" key="5">
    <source>
        <dbReference type="ARBA" id="ARBA00022553"/>
    </source>
</evidence>
<comment type="caution">
    <text evidence="17">The sequence shown here is derived from an EMBL/GenBank/DDBJ whole genome shotgun (WGS) entry which is preliminary data.</text>
</comment>
<feature type="region of interest" description="Disordered" evidence="15">
    <location>
        <begin position="243"/>
        <end position="322"/>
    </location>
</feature>
<feature type="compositionally biased region" description="Polar residues" evidence="15">
    <location>
        <begin position="310"/>
        <end position="322"/>
    </location>
</feature>
<reference evidence="17" key="1">
    <citation type="submission" date="2021-10" db="EMBL/GenBank/DDBJ databases">
        <title>Tropical sea cucumber genome reveals ecological adaptation and Cuvierian tubules defense mechanism.</title>
        <authorList>
            <person name="Chen T."/>
        </authorList>
    </citation>
    <scope>NUCLEOTIDE SEQUENCE</scope>
    <source>
        <strain evidence="17">Nanhai2018</strain>
        <tissue evidence="17">Muscle</tissue>
    </source>
</reference>
<dbReference type="OrthoDB" id="10046198at2759"/>
<evidence type="ECO:0000256" key="15">
    <source>
        <dbReference type="SAM" id="MobiDB-lite"/>
    </source>
</evidence>
<sequence>MDCAHAVTELRLILSNALLLPPFSAQGRQSLFALKPCPSLHRLRERMSRRKQDNPMQLKRTLTGAAADEDMDPDPLEADEAPQHDLIQCGDCHTSFALADIVKFIAHKRSCYKGQQVPHVVSSDEVHHPEDEEEKETLAAEITTIDTTSHENGPIVRTEKPKILTPFRRKSLHDQSCEVRPLAKETQTEHLRDELAQEPLICSTCKGSFYSAAELLRHVQVDHGLHIYQEDPKETAAEIEEPPMKEMMEDDEELSKDSTVVESSPRESNPEEGPEPPSESGRDEGKSLPEPDAAESQVSSSHPQEPAHVPNSQQIPLISDSNPLPIYIRHPMMGEESYPPGGSSRYFPVSLSQPYHLEHFPNHPPPDGVPGMPSPYESSGPHVPFSSASSHASQIDESAANRLRLFADVAKPKPLGFPYQRPYRPSFPPKMKSCEFCGKPFKFQSNLIVHRRSHTGEKPYKCSLCDHACSQASKLKRHMKTHKNNKEHGEAASSSSSNSNKTQNGKESTSNDSKVGDDDYASSGKNSSSNSSVDEEEEEEMELEEEEMPPENAEEQTTSSREEPSNSQQPPNSILCDVIKKTGLGEIQQYKEAYRQAVAEQHYVVSPSHPYSHGLGSSVSSLLSGKNEVNGPLAAGSSRPTPRSSPSPGRHSTPLPSPVQKSLPLPPSLHSHPFDSSPPPLEPDRDCSKRFKPEPTSPPSARTPPRAPIWTSLNLPPQNFFAPVLSMNSNMHPHHPSVLQSQVHHNGSLSILPGNHHRRFYPGAEPRPVAPSVLSSYHNPGHRNRGRGGITNRRSDECEFCGKVFKNCSNLTVHRRSHTGEKPYKCELCSYACAQSSKLTRHMKTHGKGAKEVFKCEVCGMPFSVYSTLEKHMKKEHWGSIKGPAPRPETSVGGRGHSYKPLSK</sequence>
<feature type="domain" description="C2H2-type" evidence="16">
    <location>
        <begin position="854"/>
        <end position="882"/>
    </location>
</feature>
<feature type="compositionally biased region" description="Polar residues" evidence="15">
    <location>
        <begin position="386"/>
        <end position="396"/>
    </location>
</feature>
<feature type="compositionally biased region" description="Low complexity" evidence="15">
    <location>
        <begin position="636"/>
        <end position="654"/>
    </location>
</feature>
<keyword evidence="4" id="KW-1017">Isopeptide bond</keyword>
<organism evidence="17 18">
    <name type="scientific">Holothuria leucospilota</name>
    <name type="common">Black long sea cucumber</name>
    <name type="synonym">Mertensiothuria leucospilota</name>
    <dbReference type="NCBI Taxonomy" id="206669"/>
    <lineage>
        <taxon>Eukaryota</taxon>
        <taxon>Metazoa</taxon>
        <taxon>Echinodermata</taxon>
        <taxon>Eleutherozoa</taxon>
        <taxon>Echinozoa</taxon>
        <taxon>Holothuroidea</taxon>
        <taxon>Aspidochirotacea</taxon>
        <taxon>Aspidochirotida</taxon>
        <taxon>Holothuriidae</taxon>
        <taxon>Holothuria</taxon>
    </lineage>
</organism>
<feature type="compositionally biased region" description="Polar residues" evidence="15">
    <location>
        <begin position="501"/>
        <end position="513"/>
    </location>
</feature>
<dbReference type="EMBL" id="JAIZAY010000003">
    <property type="protein sequence ID" value="KAJ8045296.1"/>
    <property type="molecule type" value="Genomic_DNA"/>
</dbReference>
<evidence type="ECO:0000256" key="11">
    <source>
        <dbReference type="ARBA" id="ARBA00023015"/>
    </source>
</evidence>
<dbReference type="FunFam" id="3.30.160.60:FF:000037">
    <property type="entry name" value="B-cell lymphoma/leukemia 11A isoform X1"/>
    <property type="match status" value="1"/>
</dbReference>
<dbReference type="GO" id="GO:0006357">
    <property type="term" value="P:regulation of transcription by RNA polymerase II"/>
    <property type="evidence" value="ECO:0007669"/>
    <property type="project" value="TreeGrafter"/>
</dbReference>
<dbReference type="Proteomes" id="UP001152320">
    <property type="component" value="Chromosome 3"/>
</dbReference>
<evidence type="ECO:0000313" key="18">
    <source>
        <dbReference type="Proteomes" id="UP001152320"/>
    </source>
</evidence>
<dbReference type="Pfam" id="PF25491">
    <property type="entry name" value="CCHC_BCL-11A"/>
    <property type="match status" value="1"/>
</dbReference>
<feature type="region of interest" description="Disordered" evidence="15">
    <location>
        <begin position="47"/>
        <end position="74"/>
    </location>
</feature>
<evidence type="ECO:0000256" key="7">
    <source>
        <dbReference type="ARBA" id="ARBA00022737"/>
    </source>
</evidence>
<feature type="region of interest" description="Disordered" evidence="15">
    <location>
        <begin position="615"/>
        <end position="707"/>
    </location>
</feature>
<feature type="region of interest" description="Disordered" evidence="15">
    <location>
        <begin position="877"/>
        <end position="904"/>
    </location>
</feature>
<feature type="domain" description="C2H2-type" evidence="16">
    <location>
        <begin position="824"/>
        <end position="846"/>
    </location>
</feature>
<dbReference type="InterPro" id="IPR057448">
    <property type="entry name" value="BCL-11A_Znf_CCHC"/>
</dbReference>
<keyword evidence="3" id="KW-0678">Repressor</keyword>
<feature type="compositionally biased region" description="Low complexity" evidence="15">
    <location>
        <begin position="522"/>
        <end position="532"/>
    </location>
</feature>
<feature type="domain" description="C2H2-type" evidence="16">
    <location>
        <begin position="796"/>
        <end position="823"/>
    </location>
</feature>
<keyword evidence="9" id="KW-0862">Zinc</keyword>
<keyword evidence="7" id="KW-0677">Repeat</keyword>
<feature type="region of interest" description="Disordered" evidence="15">
    <location>
        <begin position="773"/>
        <end position="792"/>
    </location>
</feature>
<evidence type="ECO:0000256" key="9">
    <source>
        <dbReference type="ARBA" id="ARBA00022833"/>
    </source>
</evidence>
<evidence type="ECO:0000259" key="16">
    <source>
        <dbReference type="PROSITE" id="PS50157"/>
    </source>
</evidence>
<dbReference type="PANTHER" id="PTHR45993:SF6">
    <property type="entry name" value="C2H2-TYPE DOMAIN-CONTAINING PROTEIN"/>
    <property type="match status" value="1"/>
</dbReference>
<evidence type="ECO:0000256" key="4">
    <source>
        <dbReference type="ARBA" id="ARBA00022499"/>
    </source>
</evidence>
<keyword evidence="6" id="KW-0479">Metal-binding</keyword>
<feature type="compositionally biased region" description="Pro residues" evidence="15">
    <location>
        <begin position="695"/>
        <end position="707"/>
    </location>
</feature>
<dbReference type="SMART" id="SM00355">
    <property type="entry name" value="ZnF_C2H2"/>
    <property type="match status" value="6"/>
</dbReference>
<feature type="compositionally biased region" description="Basic and acidic residues" evidence="15">
    <location>
        <begin position="682"/>
        <end position="693"/>
    </location>
</feature>
<feature type="region of interest" description="Disordered" evidence="15">
    <location>
        <begin position="476"/>
        <end position="573"/>
    </location>
</feature>
<feature type="compositionally biased region" description="Acidic residues" evidence="15">
    <location>
        <begin position="533"/>
        <end position="554"/>
    </location>
</feature>
<name>A0A9Q1CHB4_HOLLE</name>
<keyword evidence="18" id="KW-1185">Reference proteome</keyword>
<dbReference type="GO" id="GO:0008270">
    <property type="term" value="F:zinc ion binding"/>
    <property type="evidence" value="ECO:0007669"/>
    <property type="project" value="UniProtKB-KW"/>
</dbReference>
<dbReference type="Pfam" id="PF00096">
    <property type="entry name" value="zf-C2H2"/>
    <property type="match status" value="5"/>
</dbReference>
<proteinExistence type="predicted"/>
<keyword evidence="11" id="KW-0805">Transcription regulation</keyword>
<dbReference type="AlphaFoldDB" id="A0A9Q1CHB4"/>
<evidence type="ECO:0000256" key="8">
    <source>
        <dbReference type="ARBA" id="ARBA00022771"/>
    </source>
</evidence>
<comment type="subcellular location">
    <subcellularLocation>
        <location evidence="1">Nucleus</location>
    </subcellularLocation>
</comment>
<dbReference type="GO" id="GO:0003700">
    <property type="term" value="F:DNA-binding transcription factor activity"/>
    <property type="evidence" value="ECO:0007669"/>
    <property type="project" value="TreeGrafter"/>
</dbReference>
<dbReference type="PANTHER" id="PTHR45993">
    <property type="entry name" value="B-CELL LYMPHOMA/LEUKEMIA 11"/>
    <property type="match status" value="1"/>
</dbReference>
<evidence type="ECO:0000256" key="14">
    <source>
        <dbReference type="PROSITE-ProRule" id="PRU00042"/>
    </source>
</evidence>
<dbReference type="SUPFAM" id="SSF57667">
    <property type="entry name" value="beta-beta-alpha zinc fingers"/>
    <property type="match status" value="3"/>
</dbReference>
<dbReference type="PROSITE" id="PS00028">
    <property type="entry name" value="ZINC_FINGER_C2H2_1"/>
    <property type="match status" value="6"/>
</dbReference>
<dbReference type="GO" id="GO:0016514">
    <property type="term" value="C:SWI/SNF complex"/>
    <property type="evidence" value="ECO:0007669"/>
    <property type="project" value="UniProtKB-ARBA"/>
</dbReference>
<feature type="domain" description="C2H2-type" evidence="16">
    <location>
        <begin position="432"/>
        <end position="459"/>
    </location>
</feature>
<evidence type="ECO:0000256" key="12">
    <source>
        <dbReference type="ARBA" id="ARBA00023163"/>
    </source>
</evidence>
<keyword evidence="10" id="KW-0832">Ubl conjugation</keyword>
<evidence type="ECO:0000256" key="2">
    <source>
        <dbReference type="ARBA" id="ARBA00022481"/>
    </source>
</evidence>
<keyword evidence="2" id="KW-0488">Methylation</keyword>
<evidence type="ECO:0000313" key="17">
    <source>
        <dbReference type="EMBL" id="KAJ8045296.1"/>
    </source>
</evidence>
<dbReference type="FunFam" id="3.30.160.60:FF:000106">
    <property type="entry name" value="B-cell lymphoma/leukemia 11A isoform X2"/>
    <property type="match status" value="1"/>
</dbReference>
<evidence type="ECO:0000256" key="6">
    <source>
        <dbReference type="ARBA" id="ARBA00022723"/>
    </source>
</evidence>
<evidence type="ECO:0000256" key="10">
    <source>
        <dbReference type="ARBA" id="ARBA00022843"/>
    </source>
</evidence>
<dbReference type="FunFam" id="3.30.160.60:FF:001175">
    <property type="entry name" value="Zinc finger, C2H2 type"/>
    <property type="match status" value="1"/>
</dbReference>
<dbReference type="GO" id="GO:0000978">
    <property type="term" value="F:RNA polymerase II cis-regulatory region sequence-specific DNA binding"/>
    <property type="evidence" value="ECO:0007669"/>
    <property type="project" value="TreeGrafter"/>
</dbReference>
<dbReference type="Gene3D" id="3.30.160.60">
    <property type="entry name" value="Classic Zinc Finger"/>
    <property type="match status" value="4"/>
</dbReference>
<evidence type="ECO:0000256" key="1">
    <source>
        <dbReference type="ARBA" id="ARBA00004123"/>
    </source>
</evidence>
<keyword evidence="13" id="KW-0539">Nucleus</keyword>
<keyword evidence="8 14" id="KW-0863">Zinc-finger</keyword>
<keyword evidence="12" id="KW-0804">Transcription</keyword>
<dbReference type="InterPro" id="IPR036236">
    <property type="entry name" value="Znf_C2H2_sf"/>
</dbReference>
<keyword evidence="5" id="KW-0597">Phosphoprotein</keyword>
<evidence type="ECO:0000256" key="13">
    <source>
        <dbReference type="ARBA" id="ARBA00023242"/>
    </source>
</evidence>
<dbReference type="InterPro" id="IPR051497">
    <property type="entry name" value="Dev/Hematopoietic_TF"/>
</dbReference>
<gene>
    <name evidence="17" type="ORF">HOLleu_08278</name>
</gene>
<feature type="compositionally biased region" description="Basic and acidic residues" evidence="15">
    <location>
        <begin position="280"/>
        <end position="289"/>
    </location>
</feature>
<feature type="region of interest" description="Disordered" evidence="15">
    <location>
        <begin position="377"/>
        <end position="396"/>
    </location>
</feature>